<comment type="caution">
    <text evidence="2">The sequence shown here is derived from an EMBL/GenBank/DDBJ whole genome shotgun (WGS) entry which is preliminary data.</text>
</comment>
<dbReference type="Gene3D" id="1.20.120.910">
    <property type="entry name" value="DksA, coiled-coil domain"/>
    <property type="match status" value="1"/>
</dbReference>
<evidence type="ECO:0000256" key="1">
    <source>
        <dbReference type="PROSITE-ProRule" id="PRU00510"/>
    </source>
</evidence>
<organism evidence="2 3">
    <name type="scientific">Priestia taiwanensis</name>
    <dbReference type="NCBI Taxonomy" id="1347902"/>
    <lineage>
        <taxon>Bacteria</taxon>
        <taxon>Bacillati</taxon>
        <taxon>Bacillota</taxon>
        <taxon>Bacilli</taxon>
        <taxon>Bacillales</taxon>
        <taxon>Bacillaceae</taxon>
        <taxon>Priestia</taxon>
    </lineage>
</organism>
<dbReference type="PANTHER" id="PTHR33823:SF5">
    <property type="entry name" value="DNAK SUPPRESSOR PROTEIN"/>
    <property type="match status" value="1"/>
</dbReference>
<dbReference type="AlphaFoldDB" id="A0A917APN8"/>
<gene>
    <name evidence="2" type="ORF">GCM10007140_15400</name>
</gene>
<dbReference type="RefSeq" id="WP_188387784.1">
    <property type="nucleotide sequence ID" value="NZ_BMFK01000001.1"/>
</dbReference>
<accession>A0A917APN8</accession>
<dbReference type="PANTHER" id="PTHR33823">
    <property type="entry name" value="RNA POLYMERASE-BINDING TRANSCRIPTION FACTOR DKSA-RELATED"/>
    <property type="match status" value="1"/>
</dbReference>
<dbReference type="Proteomes" id="UP000605259">
    <property type="component" value="Unassembled WGS sequence"/>
</dbReference>
<proteinExistence type="predicted"/>
<evidence type="ECO:0000313" key="3">
    <source>
        <dbReference type="Proteomes" id="UP000605259"/>
    </source>
</evidence>
<feature type="zinc finger region" description="dksA C4-type" evidence="1">
    <location>
        <begin position="82"/>
        <end position="106"/>
    </location>
</feature>
<name>A0A917APN8_9BACI</name>
<sequence>MRDAFLEIQSELELTKKELETRLLKEYYNKYDTEISEELTFHPGKAAEEQVKRKMLVHHIKEDLQDVKRALLKMQLGIYGICEETGTRMEIKQLRILPTARTVADVSYQRFYR</sequence>
<protein>
    <submittedName>
        <fullName evidence="2">Molecular chaperone DnaK</fullName>
    </submittedName>
</protein>
<keyword evidence="3" id="KW-1185">Reference proteome</keyword>
<dbReference type="PROSITE" id="PS51128">
    <property type="entry name" value="ZF_DKSA_2"/>
    <property type="match status" value="1"/>
</dbReference>
<evidence type="ECO:0000313" key="2">
    <source>
        <dbReference type="EMBL" id="GGE66133.1"/>
    </source>
</evidence>
<reference evidence="2" key="1">
    <citation type="journal article" date="2014" name="Int. J. Syst. Evol. Microbiol.">
        <title>Complete genome sequence of Corynebacterium casei LMG S-19264T (=DSM 44701T), isolated from a smear-ripened cheese.</title>
        <authorList>
            <consortium name="US DOE Joint Genome Institute (JGI-PGF)"/>
            <person name="Walter F."/>
            <person name="Albersmeier A."/>
            <person name="Kalinowski J."/>
            <person name="Ruckert C."/>
        </authorList>
    </citation>
    <scope>NUCLEOTIDE SEQUENCE</scope>
    <source>
        <strain evidence="2">CGMCC 1.12698</strain>
    </source>
</reference>
<dbReference type="EMBL" id="BMFK01000001">
    <property type="protein sequence ID" value="GGE66133.1"/>
    <property type="molecule type" value="Genomic_DNA"/>
</dbReference>
<reference evidence="2" key="2">
    <citation type="submission" date="2020-09" db="EMBL/GenBank/DDBJ databases">
        <authorList>
            <person name="Sun Q."/>
            <person name="Zhou Y."/>
        </authorList>
    </citation>
    <scope>NUCLEOTIDE SEQUENCE</scope>
    <source>
        <strain evidence="2">CGMCC 1.12698</strain>
    </source>
</reference>